<dbReference type="RefSeq" id="WP_020889736.1">
    <property type="nucleotide sequence ID" value="NZ_BJYV01000006.1"/>
</dbReference>
<proteinExistence type="predicted"/>
<name>A0A512CA25_9BACT</name>
<evidence type="ECO:0000313" key="2">
    <source>
        <dbReference type="EMBL" id="GEO21054.1"/>
    </source>
</evidence>
<accession>A0A512CA25</accession>
<organism evidence="2 3">
    <name type="scientific">Cyclobacterium qasimii</name>
    <dbReference type="NCBI Taxonomy" id="1350429"/>
    <lineage>
        <taxon>Bacteria</taxon>
        <taxon>Pseudomonadati</taxon>
        <taxon>Bacteroidota</taxon>
        <taxon>Cytophagia</taxon>
        <taxon>Cytophagales</taxon>
        <taxon>Cyclobacteriaceae</taxon>
        <taxon>Cyclobacterium</taxon>
    </lineage>
</organism>
<evidence type="ECO:0000313" key="3">
    <source>
        <dbReference type="Proteomes" id="UP000321301"/>
    </source>
</evidence>
<feature type="signal peptide" evidence="1">
    <location>
        <begin position="1"/>
        <end position="23"/>
    </location>
</feature>
<reference evidence="2 3" key="1">
    <citation type="submission" date="2019-07" db="EMBL/GenBank/DDBJ databases">
        <title>Whole genome shotgun sequence of Cyclobacterium qasimii NBRC 106168.</title>
        <authorList>
            <person name="Hosoyama A."/>
            <person name="Uohara A."/>
            <person name="Ohji S."/>
            <person name="Ichikawa N."/>
        </authorList>
    </citation>
    <scope>NUCLEOTIDE SEQUENCE [LARGE SCALE GENOMIC DNA]</scope>
    <source>
        <strain evidence="2 3">NBRC 106168</strain>
    </source>
</reference>
<gene>
    <name evidence="2" type="ORF">CQA01_15880</name>
</gene>
<dbReference type="AlphaFoldDB" id="A0A512CA25"/>
<dbReference type="Proteomes" id="UP000321301">
    <property type="component" value="Unassembled WGS sequence"/>
</dbReference>
<feature type="chain" id="PRO_5022143365" description="6-bladed beta-propeller" evidence="1">
    <location>
        <begin position="24"/>
        <end position="378"/>
    </location>
</feature>
<dbReference type="Pfam" id="PF17170">
    <property type="entry name" value="DUF5128"/>
    <property type="match status" value="1"/>
</dbReference>
<dbReference type="EMBL" id="BJYV01000006">
    <property type="protein sequence ID" value="GEO21054.1"/>
    <property type="molecule type" value="Genomic_DNA"/>
</dbReference>
<sequence length="378" mass="43170">MKKPNLILLSIEMLVFLFFVACSGPATEEKTINVSIAPDDYPTLSFQDFTVKEMIRLETTEDNLMGMDLRVKFSENLIAVMDENKTNKLHLFDRKGSYLSAIAEVGEGPGTIRSLRDFEFGKAEEVLVLSPIADKANVYKISKDGNLSEAFELAYSANSFIRLEGGGFLFQGGYNLPFVTHRVIQTDAEGNIQHRYLKNDYENQMLPMTERNFFPSDKGVFMLEIFNPNLYLFQTDSLTQVLHANFGIYDLPSNFWEVDLMDSFGEINENGFATFKGVFQQGNLMVIDIVAQKGMSMSKHILFKKDKDIYKLKADRDDDMVFFYPIGINKEEQVLFVTYRSILEKHAKEYPETFSVDGLPEGDFDYPVILHVALKEHL</sequence>
<evidence type="ECO:0000256" key="1">
    <source>
        <dbReference type="SAM" id="SignalP"/>
    </source>
</evidence>
<evidence type="ECO:0008006" key="4">
    <source>
        <dbReference type="Google" id="ProtNLM"/>
    </source>
</evidence>
<protein>
    <recommendedName>
        <fullName evidence="4">6-bladed beta-propeller</fullName>
    </recommendedName>
</protein>
<keyword evidence="1" id="KW-0732">Signal</keyword>
<comment type="caution">
    <text evidence="2">The sequence shown here is derived from an EMBL/GenBank/DDBJ whole genome shotgun (WGS) entry which is preliminary data.</text>
</comment>
<keyword evidence="3" id="KW-1185">Reference proteome</keyword>